<dbReference type="RefSeq" id="WP_410032866.1">
    <property type="nucleotide sequence ID" value="NZ_JBGMEH010000006.1"/>
</dbReference>
<proteinExistence type="predicted"/>
<gene>
    <name evidence="2" type="ORF">ACCQ40_04935</name>
</gene>
<dbReference type="PANTHER" id="PTHR24023">
    <property type="entry name" value="COLLAGEN ALPHA"/>
    <property type="match status" value="1"/>
</dbReference>
<accession>A0ABW9MWC1</accession>
<dbReference type="PANTHER" id="PTHR24023:SF1082">
    <property type="entry name" value="COLLAGEN TRIPLE HELIX REPEAT"/>
    <property type="match status" value="1"/>
</dbReference>
<dbReference type="EMBL" id="JBGMEH010000006">
    <property type="protein sequence ID" value="MFO3716131.1"/>
    <property type="molecule type" value="Genomic_DNA"/>
</dbReference>
<dbReference type="Proteomes" id="UP001638015">
    <property type="component" value="Unassembled WGS sequence"/>
</dbReference>
<sequence>MRNTTRLQQVQGGRQVKQSDSSSAFAFILKNANGQDINLDGQTAEIVLYTLDSKLYWQTQATVKDVTVEFTLPGNLVDRDYILEITVGGYVFPSDENIVIRVNKGFAKYMGVIEAYAIRKETREIIKEEAQNATANIAKELDYSQLKGDKGDPGDKGDKGDPLRYEDLSQEQKEELRGKQGDKGDAFTYEDFTEEQLKDLKGEKGDAFTYDDFTADQLQKLKGEKGDAFTYEDFTEEQLEKLKGDRGDSIEVKETTEDEVGNILVTFTDDKQITIPKGNKGDRGEPLKYEDLTEEQKFELKGKDGTMSFEDLTEEQRATLKGDKGDPFEFEDLSEEQKEQMRGPKGEPFTYDDFTQEQLEALKGEQGASITITETSEDEVGNIVIKFSNDTEVTIPRGKALTYDDLTKEQKAELKGEKGDSFTYNDFTPEQLEKLKGKEGKSFTFEDLTPEQKTELKGEKGDPIKIVEAKTVSNGNSYVLFDDGTKLVIRQGEKGDPGEQGGDGENGSLIYSNPISDYSVIRPHIDYFVNSSGEFGPVTMVDSEKGYLAHKSRIKLKGDKGDSITIKEIKNDEDSRETTVNFSDGKSLTIPWGQKGADGTVSFDKLTNAQRKQLNTTFDITRFNTIVYQATGKKVLTDSVADWQKIPSGYYFLTPNVIQGQPIDYGLLRIISWETQFDIILEHMPDGSIYRKSGNHNGFSDWIKIVDAPHTSI</sequence>
<comment type="caution">
    <text evidence="2">The sequence shown here is derived from an EMBL/GenBank/DDBJ whole genome shotgun (WGS) entry which is preliminary data.</text>
</comment>
<evidence type="ECO:0000256" key="1">
    <source>
        <dbReference type="SAM" id="MobiDB-lite"/>
    </source>
</evidence>
<feature type="region of interest" description="Disordered" evidence="1">
    <location>
        <begin position="144"/>
        <end position="164"/>
    </location>
</feature>
<evidence type="ECO:0000313" key="3">
    <source>
        <dbReference type="Proteomes" id="UP001638015"/>
    </source>
</evidence>
<organism evidence="2 3">
    <name type="scientific">Anaerococcus cruorum</name>
    <dbReference type="NCBI Taxonomy" id="3115617"/>
    <lineage>
        <taxon>Bacteria</taxon>
        <taxon>Bacillati</taxon>
        <taxon>Bacillota</taxon>
        <taxon>Tissierellia</taxon>
        <taxon>Tissierellales</taxon>
        <taxon>Peptoniphilaceae</taxon>
        <taxon>Anaerococcus</taxon>
    </lineage>
</organism>
<protein>
    <submittedName>
        <fullName evidence="2">Uncharacterized protein</fullName>
    </submittedName>
</protein>
<evidence type="ECO:0000313" key="2">
    <source>
        <dbReference type="EMBL" id="MFO3716131.1"/>
    </source>
</evidence>
<name>A0ABW9MWC1_9FIRM</name>
<feature type="region of interest" description="Disordered" evidence="1">
    <location>
        <begin position="490"/>
        <end position="509"/>
    </location>
</feature>
<keyword evidence="3" id="KW-1185">Reference proteome</keyword>
<dbReference type="InterPro" id="IPR050149">
    <property type="entry name" value="Collagen_superfamily"/>
</dbReference>
<reference evidence="2 3" key="1">
    <citation type="journal article" date="2025" name="Anaerobe">
        <title>Description of Anaerococcus kampingiae sp. nov., Anaerococcus groningensis sp. nov., Anaerococcus martiniensis sp. nov., and Anaerococcus cruorum sp. nov., isolated from human clinical specimens.</title>
        <authorList>
            <person name="Boiten K.E."/>
            <person name="Meijer J."/>
            <person name="van Wezel E.M."/>
            <person name="Veloo A.C.M."/>
        </authorList>
    </citation>
    <scope>NUCLEOTIDE SEQUENCE [LARGE SCALE GENOMIC DNA]</scope>
    <source>
        <strain evidence="2 3">ENR1039</strain>
    </source>
</reference>